<accession>A0A172YFR4</accession>
<sequence length="83" mass="9406">MSVSTMTNEELNAALAEQLPMYPACDYLNEIETTMAIAFERHISVHWNGSEWIATGRTRSARDANPLRAITMVLLEEPQRLRA</sequence>
<dbReference type="Proteomes" id="UP000077875">
    <property type="component" value="Chromosome"/>
</dbReference>
<dbReference type="EMBL" id="CP015243">
    <property type="protein sequence ID" value="ANF58111.1"/>
    <property type="molecule type" value="Genomic_DNA"/>
</dbReference>
<organism evidence="1 2">
    <name type="scientific">Halotalea alkalilenta</name>
    <dbReference type="NCBI Taxonomy" id="376489"/>
    <lineage>
        <taxon>Bacteria</taxon>
        <taxon>Pseudomonadati</taxon>
        <taxon>Pseudomonadota</taxon>
        <taxon>Gammaproteobacteria</taxon>
        <taxon>Oceanospirillales</taxon>
        <taxon>Halomonadaceae</taxon>
        <taxon>Halotalea</taxon>
    </lineage>
</organism>
<keyword evidence="2" id="KW-1185">Reference proteome</keyword>
<evidence type="ECO:0000313" key="1">
    <source>
        <dbReference type="EMBL" id="ANF58111.1"/>
    </source>
</evidence>
<reference evidence="1 2" key="1">
    <citation type="submission" date="2016-04" db="EMBL/GenBank/DDBJ databases">
        <title>Complete Genome Sequence of Halotalea alkalilenta IHB B 13600.</title>
        <authorList>
            <person name="Swarnkar M.K."/>
            <person name="Sharma A."/>
            <person name="Kaushal K."/>
            <person name="Soni R."/>
            <person name="Rana S."/>
            <person name="Singh A.K."/>
            <person name="Gulati A."/>
        </authorList>
    </citation>
    <scope>NUCLEOTIDE SEQUENCE [LARGE SCALE GENOMIC DNA]</scope>
    <source>
        <strain evidence="1 2">IHB B 13600</strain>
    </source>
</reference>
<protein>
    <submittedName>
        <fullName evidence="1">Uncharacterized protein</fullName>
    </submittedName>
</protein>
<gene>
    <name evidence="1" type="ORF">A5892_12070</name>
</gene>
<dbReference type="KEGG" id="haa:A5892_12070"/>
<proteinExistence type="predicted"/>
<dbReference type="RefSeq" id="WP_064123016.1">
    <property type="nucleotide sequence ID" value="NZ_CP015243.1"/>
</dbReference>
<evidence type="ECO:0000313" key="2">
    <source>
        <dbReference type="Proteomes" id="UP000077875"/>
    </source>
</evidence>
<name>A0A172YFR4_9GAMM</name>
<dbReference type="AlphaFoldDB" id="A0A172YFR4"/>